<dbReference type="InterPro" id="IPR050189">
    <property type="entry name" value="MFS_Efflux_Transporters"/>
</dbReference>
<keyword evidence="4 6" id="KW-1133">Transmembrane helix</keyword>
<evidence type="ECO:0000313" key="8">
    <source>
        <dbReference type="EMBL" id="NKX45320.1"/>
    </source>
</evidence>
<dbReference type="AlphaFoldDB" id="A0A7X6GZN5"/>
<feature type="transmembrane region" description="Helical" evidence="6">
    <location>
        <begin position="83"/>
        <end position="102"/>
    </location>
</feature>
<sequence length="395" mass="39772">MAGAGAGPAAPPGDRLLIPVLSAANFVIGMGAFMVIGMLVPVADDLGLTTAGAGWIMTIYALSYAVLSPLAVAATGRIGRRRVLTAGMATFGLASLLALLAPTAEVLLAARGLAALGAGLTTPVAAAVVAATSPPERRARALAAVFFGLTLAQVLGVPAGGWLAYTFGWRSAFGVVAALALPCAWLIWRRVPAGLRLAPVGLSDLGAVLRDIRPMSAVLFTTTFLGAIYVVFTYFAALLEARMGYGRDGVTLVLLVFGLGAVVGNLVGGALSDRIGAYRTLMVLAVAQVGLLLPFSALPMPDAALLALVFVWSVFGWSFAAPQQLRVIGIAPERASVLLALNAAAIYVGAAVGAAIGGAVIGLAGLDALGVAAALAALVALGNLVLSRRLNGGRA</sequence>
<evidence type="ECO:0000256" key="2">
    <source>
        <dbReference type="ARBA" id="ARBA00022475"/>
    </source>
</evidence>
<feature type="transmembrane region" description="Helical" evidence="6">
    <location>
        <begin position="304"/>
        <end position="325"/>
    </location>
</feature>
<dbReference type="Proteomes" id="UP000526408">
    <property type="component" value="Unassembled WGS sequence"/>
</dbReference>
<dbReference type="PANTHER" id="PTHR43124:SF10">
    <property type="entry name" value="PURINE EFFLUX PUMP PBUE"/>
    <property type="match status" value="1"/>
</dbReference>
<evidence type="ECO:0000256" key="3">
    <source>
        <dbReference type="ARBA" id="ARBA00022692"/>
    </source>
</evidence>
<proteinExistence type="predicted"/>
<dbReference type="GO" id="GO:0005886">
    <property type="term" value="C:plasma membrane"/>
    <property type="evidence" value="ECO:0007669"/>
    <property type="project" value="UniProtKB-SubCell"/>
</dbReference>
<dbReference type="InterPro" id="IPR020846">
    <property type="entry name" value="MFS_dom"/>
</dbReference>
<feature type="transmembrane region" description="Helical" evidence="6">
    <location>
        <begin position="368"/>
        <end position="386"/>
    </location>
</feature>
<dbReference type="InterPro" id="IPR011701">
    <property type="entry name" value="MFS"/>
</dbReference>
<dbReference type="SUPFAM" id="SSF103473">
    <property type="entry name" value="MFS general substrate transporter"/>
    <property type="match status" value="1"/>
</dbReference>
<dbReference type="EMBL" id="JAAZQQ010000003">
    <property type="protein sequence ID" value="NKX45320.1"/>
    <property type="molecule type" value="Genomic_DNA"/>
</dbReference>
<feature type="transmembrane region" description="Helical" evidence="6">
    <location>
        <begin position="171"/>
        <end position="188"/>
    </location>
</feature>
<reference evidence="8 9" key="1">
    <citation type="submission" date="2020-04" db="EMBL/GenBank/DDBJ databases">
        <authorList>
            <person name="Yoon J."/>
        </authorList>
    </citation>
    <scope>NUCLEOTIDE SEQUENCE [LARGE SCALE GENOMIC DNA]</scope>
    <source>
        <strain evidence="8 9">KMU-115</strain>
    </source>
</reference>
<dbReference type="PANTHER" id="PTHR43124">
    <property type="entry name" value="PURINE EFFLUX PUMP PBUE"/>
    <property type="match status" value="1"/>
</dbReference>
<keyword evidence="9" id="KW-1185">Reference proteome</keyword>
<organism evidence="8 9">
    <name type="scientific">Roseicyclus persicicus</name>
    <dbReference type="NCBI Taxonomy" id="2650661"/>
    <lineage>
        <taxon>Bacteria</taxon>
        <taxon>Pseudomonadati</taxon>
        <taxon>Pseudomonadota</taxon>
        <taxon>Alphaproteobacteria</taxon>
        <taxon>Rhodobacterales</taxon>
        <taxon>Roseobacteraceae</taxon>
        <taxon>Roseicyclus</taxon>
    </lineage>
</organism>
<dbReference type="Gene3D" id="1.20.1250.20">
    <property type="entry name" value="MFS general substrate transporter like domains"/>
    <property type="match status" value="1"/>
</dbReference>
<protein>
    <submittedName>
        <fullName evidence="8">MFS transporter</fullName>
    </submittedName>
</protein>
<feature type="transmembrane region" description="Helical" evidence="6">
    <location>
        <begin position="108"/>
        <end position="130"/>
    </location>
</feature>
<feature type="transmembrane region" description="Helical" evidence="6">
    <location>
        <begin position="217"/>
        <end position="237"/>
    </location>
</feature>
<feature type="transmembrane region" description="Helical" evidence="6">
    <location>
        <begin position="142"/>
        <end position="165"/>
    </location>
</feature>
<evidence type="ECO:0000259" key="7">
    <source>
        <dbReference type="PROSITE" id="PS50850"/>
    </source>
</evidence>
<accession>A0A7X6GZN5</accession>
<feature type="domain" description="Major facilitator superfamily (MFS) profile" evidence="7">
    <location>
        <begin position="17"/>
        <end position="391"/>
    </location>
</feature>
<keyword evidence="5 6" id="KW-0472">Membrane</keyword>
<feature type="transmembrane region" description="Helical" evidence="6">
    <location>
        <begin position="249"/>
        <end position="268"/>
    </location>
</feature>
<keyword evidence="2" id="KW-1003">Cell membrane</keyword>
<feature type="transmembrane region" description="Helical" evidence="6">
    <location>
        <begin position="16"/>
        <end position="40"/>
    </location>
</feature>
<comment type="subcellular location">
    <subcellularLocation>
        <location evidence="1">Cell membrane</location>
        <topology evidence="1">Multi-pass membrane protein</topology>
    </subcellularLocation>
</comment>
<dbReference type="GO" id="GO:0022857">
    <property type="term" value="F:transmembrane transporter activity"/>
    <property type="evidence" value="ECO:0007669"/>
    <property type="project" value="InterPro"/>
</dbReference>
<feature type="transmembrane region" description="Helical" evidence="6">
    <location>
        <begin position="337"/>
        <end position="362"/>
    </location>
</feature>
<feature type="transmembrane region" description="Helical" evidence="6">
    <location>
        <begin position="280"/>
        <end position="298"/>
    </location>
</feature>
<dbReference type="InterPro" id="IPR036259">
    <property type="entry name" value="MFS_trans_sf"/>
</dbReference>
<name>A0A7X6GZN5_9RHOB</name>
<gene>
    <name evidence="8" type="ORF">HCU73_12050</name>
</gene>
<evidence type="ECO:0000313" key="9">
    <source>
        <dbReference type="Proteomes" id="UP000526408"/>
    </source>
</evidence>
<feature type="transmembrane region" description="Helical" evidence="6">
    <location>
        <begin position="52"/>
        <end position="71"/>
    </location>
</feature>
<comment type="caution">
    <text evidence="8">The sequence shown here is derived from an EMBL/GenBank/DDBJ whole genome shotgun (WGS) entry which is preliminary data.</text>
</comment>
<dbReference type="RefSeq" id="WP_168623696.1">
    <property type="nucleotide sequence ID" value="NZ_JAAZQQ010000003.1"/>
</dbReference>
<dbReference type="PROSITE" id="PS50850">
    <property type="entry name" value="MFS"/>
    <property type="match status" value="1"/>
</dbReference>
<dbReference type="CDD" id="cd17324">
    <property type="entry name" value="MFS_NepI_like"/>
    <property type="match status" value="1"/>
</dbReference>
<keyword evidence="3 6" id="KW-0812">Transmembrane</keyword>
<dbReference type="Pfam" id="PF07690">
    <property type="entry name" value="MFS_1"/>
    <property type="match status" value="1"/>
</dbReference>
<evidence type="ECO:0000256" key="5">
    <source>
        <dbReference type="ARBA" id="ARBA00023136"/>
    </source>
</evidence>
<evidence type="ECO:0000256" key="4">
    <source>
        <dbReference type="ARBA" id="ARBA00022989"/>
    </source>
</evidence>
<evidence type="ECO:0000256" key="1">
    <source>
        <dbReference type="ARBA" id="ARBA00004651"/>
    </source>
</evidence>
<evidence type="ECO:0000256" key="6">
    <source>
        <dbReference type="SAM" id="Phobius"/>
    </source>
</evidence>